<keyword evidence="7" id="KW-0732">Signal</keyword>
<feature type="domain" description="Trimeric autotransporter adhesin YadA-like stalk" evidence="13">
    <location>
        <begin position="626"/>
        <end position="665"/>
    </location>
</feature>
<dbReference type="Gene3D" id="4.10.80.270">
    <property type="match status" value="6"/>
</dbReference>
<evidence type="ECO:0000256" key="8">
    <source>
        <dbReference type="ARBA" id="ARBA00022927"/>
    </source>
</evidence>
<evidence type="ECO:0000256" key="10">
    <source>
        <dbReference type="ARBA" id="ARBA00023237"/>
    </source>
</evidence>
<name>A0A6G1XJW2_ECOLX</name>
<feature type="domain" description="Trimeric autotransporter adhesin YadA-like stalk" evidence="13">
    <location>
        <begin position="279"/>
        <end position="320"/>
    </location>
</feature>
<dbReference type="Gene3D" id="2.150.10.10">
    <property type="entry name" value="Serralysin-like metalloprotease, C-terminal"/>
    <property type="match status" value="2"/>
</dbReference>
<reference evidence="14" key="1">
    <citation type="submission" date="2019-11" db="EMBL/GenBank/DDBJ databases">
        <title>Analysis of E. coli strains isolated from veterinary workers in Switzerland.</title>
        <authorList>
            <person name="Campos-Madueno E.I."/>
            <person name="Endimiani A."/>
            <person name="Bernasconi O.J."/>
            <person name="Buedel T."/>
        </authorList>
    </citation>
    <scope>NUCLEOTIDE SEQUENCE</scope>
    <source>
        <strain evidence="14">MDRO_M_054-COL</strain>
    </source>
</reference>
<evidence type="ECO:0000259" key="11">
    <source>
        <dbReference type="Pfam" id="PF03895"/>
    </source>
</evidence>
<feature type="domain" description="Trimeric autotransporter adhesin YadA-like stalk" evidence="13">
    <location>
        <begin position="762"/>
        <end position="802"/>
    </location>
</feature>
<evidence type="ECO:0000259" key="12">
    <source>
        <dbReference type="Pfam" id="PF05658"/>
    </source>
</evidence>
<dbReference type="GO" id="GO:0009986">
    <property type="term" value="C:cell surface"/>
    <property type="evidence" value="ECO:0007669"/>
    <property type="project" value="UniProtKB-SubCell"/>
</dbReference>
<organism evidence="14">
    <name type="scientific">Escherichia coli</name>
    <dbReference type="NCBI Taxonomy" id="562"/>
    <lineage>
        <taxon>Bacteria</taxon>
        <taxon>Pseudomonadati</taxon>
        <taxon>Pseudomonadota</taxon>
        <taxon>Gammaproteobacteria</taxon>
        <taxon>Enterobacterales</taxon>
        <taxon>Enterobacteriaceae</taxon>
        <taxon>Escherichia</taxon>
    </lineage>
</organism>
<evidence type="ECO:0000313" key="14">
    <source>
        <dbReference type="EMBL" id="MRH55072.1"/>
    </source>
</evidence>
<feature type="domain" description="Trimeric autotransporter adhesin YadA-like stalk" evidence="13">
    <location>
        <begin position="379"/>
        <end position="420"/>
    </location>
</feature>
<evidence type="ECO:0000256" key="7">
    <source>
        <dbReference type="ARBA" id="ARBA00022729"/>
    </source>
</evidence>
<evidence type="ECO:0000256" key="3">
    <source>
        <dbReference type="ARBA" id="ARBA00005848"/>
    </source>
</evidence>
<dbReference type="EMBL" id="WJQX01000009">
    <property type="protein sequence ID" value="MRH55072.1"/>
    <property type="molecule type" value="Genomic_DNA"/>
</dbReference>
<gene>
    <name evidence="14" type="ORF">GIY10_14355</name>
</gene>
<accession>A0A6G1XJW2</accession>
<feature type="domain" description="Trimeric autotransporter adhesin YadA-like stalk" evidence="13">
    <location>
        <begin position="36"/>
        <end position="80"/>
    </location>
</feature>
<protein>
    <recommendedName>
        <fullName evidence="15">Adhesin</fullName>
    </recommendedName>
</protein>
<dbReference type="Gene3D" id="1.20.5.2280">
    <property type="match status" value="1"/>
</dbReference>
<feature type="domain" description="Trimeric autotransporter adhesin YadA-like stalk" evidence="13">
    <location>
        <begin position="883"/>
        <end position="906"/>
    </location>
</feature>
<proteinExistence type="inferred from homology"/>
<evidence type="ECO:0000256" key="2">
    <source>
        <dbReference type="ARBA" id="ARBA00004442"/>
    </source>
</evidence>
<keyword evidence="4" id="KW-0813">Transport</keyword>
<keyword evidence="5" id="KW-1134">Transmembrane beta strand</keyword>
<comment type="caution">
    <text evidence="14">The sequence shown here is derived from an EMBL/GenBank/DDBJ whole genome shotgun (WGS) entry which is preliminary data.</text>
</comment>
<feature type="domain" description="Trimeric autotransporter adhesin YadA-like head" evidence="12">
    <location>
        <begin position="541"/>
        <end position="567"/>
    </location>
</feature>
<dbReference type="SUPFAM" id="SSF54523">
    <property type="entry name" value="Pili subunits"/>
    <property type="match status" value="1"/>
</dbReference>
<comment type="similarity">
    <text evidence="3">Belongs to the autotransporter-2 (AT-2) (TC 1.B.40) family.</text>
</comment>
<sequence length="1058" mass="106758">ITNLTDAVNGLGDDSLLWNKTAGAFSAAHGTDATSKITNVKAGDLTAGSTDAVNGSQLKTTNDNVSTNTTNITNLTDAVNGLGDDSLLWNKTAGAFSAAHGTDATSKITNVKAGDLTAGSTDAVNGSQLKTTNDNVSTNTTNITNLTDSVGDLKDDSLLWNKAAGAFSAAHGTEATSKITNLLAGKISSNSTDAINGSQLYGVADSFTSYLGGGADISDTGVLSGPTYTIGGTDYTNVGDALAAINTSFSTSLGDALLWDATAGKFSAKHGINNAPSVITDVANGAVSSTSSDAINGSQLYGVSDYIADALGGNAVVNTDGSITTPTYAIAGGSYNNVGDALEAIDTTLDDALLWDTTANGGNGAFSAAHGKDKTASVITNVANGAVSATSNDAINGSQLYSTNKYIADALGGDAEVNADGTITAPTYTIANTDYNNVSEALDALDNNALLWDEDAGAYNASHDGNASKITNVAAGDLSTTSTDAVNGSQLNATNILVTQNSQMINQLAGNTSETYIEENGAGINYVRTNDSGLAFNDASASGIGATAVGYNAVASHASSVAIGQDSISEVDTGIALGSSSVSSRVIVKGTRNTSVSEEGVVIGYDTTDGELLGALSIGDDGKYRQIINVADGSEAHDAVTVRQLQNAIGAVATTPTKYYHANSTAEDSLAVGEDSLAMGAKTIVNGNAGIGIGLNTLVLADAINGIAIGSNARANHADSIAMGNGSQTTRGAQTNYTAYNMDAPQNSVGEFSVGSEDGQRQITNVAAGSADTDAVNVGQLKVTDAQVSQNTQSITNLNTQVTNLDTRVTNIENGIGDIVTTGSTKYFKTNTDGADANAQGKDSVAIGSGSIAAADNSVALGTGSVADEENTISVGSSTNQRRITNVAAGVNATDAVNVSQLKSSEAGGVRYDTKADGSIDYSNITLGGGNSGTTRISNVSAGVNNNDAVNYAQLKQSVQETKQYTDQRMVEMDNKLSKTESKLSGGIASAMAMTGLPQAYTPGASMASIGGGTYNGESAVALGVSMVSANGRWVYKLQGSTNSQGEYSAALGAGIQW</sequence>
<feature type="domain" description="Trimeric autotransporter adhesin YadA-like stalk" evidence="13">
    <location>
        <begin position="178"/>
        <end position="219"/>
    </location>
</feature>
<dbReference type="GO" id="GO:0015031">
    <property type="term" value="P:protein transport"/>
    <property type="evidence" value="ECO:0007669"/>
    <property type="project" value="UniProtKB-KW"/>
</dbReference>
<evidence type="ECO:0000256" key="6">
    <source>
        <dbReference type="ARBA" id="ARBA00022692"/>
    </source>
</evidence>
<dbReference type="InterPro" id="IPR011049">
    <property type="entry name" value="Serralysin-like_metalloprot_C"/>
</dbReference>
<keyword evidence="6" id="KW-0812">Transmembrane</keyword>
<dbReference type="InterPro" id="IPR008640">
    <property type="entry name" value="Adhesin_Head_dom"/>
</dbReference>
<feature type="domain" description="Trimeric autotransporter adhesin YadA-like head" evidence="12">
    <location>
        <begin position="839"/>
        <end position="865"/>
    </location>
</feature>
<dbReference type="Pfam" id="PF05658">
    <property type="entry name" value="YadA_head"/>
    <property type="match status" value="3"/>
</dbReference>
<evidence type="ECO:0000256" key="9">
    <source>
        <dbReference type="ARBA" id="ARBA00023136"/>
    </source>
</evidence>
<feature type="domain" description="Trimeric autotransporter adhesin YadA-like C-terminal membrane anchor" evidence="11">
    <location>
        <begin position="998"/>
        <end position="1058"/>
    </location>
</feature>
<dbReference type="Pfam" id="PF05662">
    <property type="entry name" value="YadA_stalk"/>
    <property type="match status" value="10"/>
</dbReference>
<feature type="domain" description="Trimeric autotransporter adhesin YadA-like stalk" evidence="13">
    <location>
        <begin position="936"/>
        <end position="968"/>
    </location>
</feature>
<dbReference type="Pfam" id="PF03895">
    <property type="entry name" value="YadA_anchor"/>
    <property type="match status" value="1"/>
</dbReference>
<dbReference type="GO" id="GO:0009279">
    <property type="term" value="C:cell outer membrane"/>
    <property type="evidence" value="ECO:0007669"/>
    <property type="project" value="UniProtKB-SubCell"/>
</dbReference>
<dbReference type="Gene3D" id="3.30.1300.30">
    <property type="entry name" value="GSPII I/J protein-like"/>
    <property type="match status" value="1"/>
</dbReference>
<dbReference type="Gene3D" id="1.20.5.170">
    <property type="match status" value="5"/>
</dbReference>
<evidence type="ECO:0000259" key="13">
    <source>
        <dbReference type="Pfam" id="PF05662"/>
    </source>
</evidence>
<dbReference type="Gene3D" id="6.10.250.2040">
    <property type="match status" value="2"/>
</dbReference>
<dbReference type="SUPFAM" id="SSF101967">
    <property type="entry name" value="Adhesin YadA, collagen-binding domain"/>
    <property type="match status" value="8"/>
</dbReference>
<evidence type="ECO:0008006" key="15">
    <source>
        <dbReference type="Google" id="ProtNLM"/>
    </source>
</evidence>
<dbReference type="AlphaFoldDB" id="A0A6G1XJW2"/>
<feature type="domain" description="Trimeric autotransporter adhesin YadA-like head" evidence="12">
    <location>
        <begin position="701"/>
        <end position="727"/>
    </location>
</feature>
<dbReference type="InterPro" id="IPR045584">
    <property type="entry name" value="Pilin-like"/>
</dbReference>
<dbReference type="InterPro" id="IPR005594">
    <property type="entry name" value="YadA_C"/>
</dbReference>
<feature type="domain" description="Trimeric autotransporter adhesin YadA-like stalk" evidence="13">
    <location>
        <begin position="107"/>
        <end position="150"/>
    </location>
</feature>
<evidence type="ECO:0000256" key="1">
    <source>
        <dbReference type="ARBA" id="ARBA00004241"/>
    </source>
</evidence>
<keyword evidence="10" id="KW-0998">Cell outer membrane</keyword>
<evidence type="ECO:0000256" key="5">
    <source>
        <dbReference type="ARBA" id="ARBA00022452"/>
    </source>
</evidence>
<feature type="domain" description="Trimeric autotransporter adhesin YadA-like stalk" evidence="13">
    <location>
        <begin position="469"/>
        <end position="512"/>
    </location>
</feature>
<comment type="subcellular location">
    <subcellularLocation>
        <location evidence="2">Cell outer membrane</location>
    </subcellularLocation>
    <subcellularLocation>
        <location evidence="1">Cell surface</location>
    </subcellularLocation>
</comment>
<dbReference type="InterPro" id="IPR008635">
    <property type="entry name" value="Coiled_stalk_dom"/>
</dbReference>
<keyword evidence="8" id="KW-0653">Protein transport</keyword>
<feature type="non-terminal residue" evidence="14">
    <location>
        <position position="1"/>
    </location>
</feature>
<keyword evidence="9" id="KW-0472">Membrane</keyword>
<dbReference type="Gene3D" id="2.60.40.4050">
    <property type="match status" value="1"/>
</dbReference>
<evidence type="ECO:0000256" key="4">
    <source>
        <dbReference type="ARBA" id="ARBA00022448"/>
    </source>
</evidence>